<evidence type="ECO:0008006" key="3">
    <source>
        <dbReference type="Google" id="ProtNLM"/>
    </source>
</evidence>
<gene>
    <name evidence="1" type="ORF">HMPREF9625_01478</name>
</gene>
<organism evidence="1 2">
    <name type="scientific">Oribacterium parvum ACB1</name>
    <dbReference type="NCBI Taxonomy" id="796943"/>
    <lineage>
        <taxon>Bacteria</taxon>
        <taxon>Bacillati</taxon>
        <taxon>Bacillota</taxon>
        <taxon>Clostridia</taxon>
        <taxon>Lachnospirales</taxon>
        <taxon>Lachnospiraceae</taxon>
        <taxon>Oribacterium</taxon>
    </lineage>
</organism>
<dbReference type="RefSeq" id="WP_009535324.1">
    <property type="nucleotide sequence ID" value="NZ_KE148312.1"/>
</dbReference>
<dbReference type="PATRIC" id="fig|796943.3.peg.1942"/>
<dbReference type="EMBL" id="AFZC02000002">
    <property type="protein sequence ID" value="EHL09505.1"/>
    <property type="molecule type" value="Genomic_DNA"/>
</dbReference>
<proteinExistence type="predicted"/>
<reference evidence="1" key="2">
    <citation type="submission" date="2013-03" db="EMBL/GenBank/DDBJ databases">
        <title>The Genome Sequence of Oribacterium sp. ACB1.</title>
        <authorList>
            <consortium name="The Broad Institute Genomics Platform"/>
            <consortium name="The Broad Institute Genome Sequencing Center for Infectious Disease"/>
            <person name="Earl A."/>
            <person name="Ward D."/>
            <person name="Feldgarden M."/>
            <person name="Gevers D."/>
            <person name="Sizova M."/>
            <person name="Hazen A."/>
            <person name="Epstein S."/>
            <person name="Walker B."/>
            <person name="Young S."/>
            <person name="Zeng Q."/>
            <person name="Gargeya S."/>
            <person name="Fitzgerald M."/>
            <person name="Haas B."/>
            <person name="Abouelleil A."/>
            <person name="Allen A.W."/>
            <person name="Alvarado L."/>
            <person name="Arachchi H.M."/>
            <person name="Berlin A.M."/>
            <person name="Chapman S.B."/>
            <person name="Gainer-Dewar J."/>
            <person name="Goldberg J."/>
            <person name="Griggs A."/>
            <person name="Gujja S."/>
            <person name="Hansen M."/>
            <person name="Howarth C."/>
            <person name="Imamovic A."/>
            <person name="Ireland A."/>
            <person name="Larimer J."/>
            <person name="McCowan C."/>
            <person name="Murphy C."/>
            <person name="Pearson M."/>
            <person name="Poon T.W."/>
            <person name="Priest M."/>
            <person name="Roberts A."/>
            <person name="Saif S."/>
            <person name="Shea T."/>
            <person name="Sisk P."/>
            <person name="Sykes S."/>
            <person name="Wortman J."/>
            <person name="Nusbaum C."/>
            <person name="Birren B."/>
        </authorList>
    </citation>
    <scope>NUCLEOTIDE SEQUENCE [LARGE SCALE GENOMIC DNA]</scope>
    <source>
        <strain evidence="1">ACB1</strain>
    </source>
</reference>
<dbReference type="AlphaFoldDB" id="G9WQ45"/>
<name>G9WQ45_9FIRM</name>
<evidence type="ECO:0000313" key="1">
    <source>
        <dbReference type="EMBL" id="EHL09505.1"/>
    </source>
</evidence>
<sequence length="286" mass="33009">MKKSVSYSNSFPPQNWVQETIPKLILMDDAFMRVVLKDMKCTEYILQVVLNKPDLRVKSQNLQMDLKNLQGRSLILDCYCTDKTGTVYNIEIQNGAQGASPLRARYHSGMIDMNILHSGQNFEHLPESYVIFICGKDALKRNKQIYHISRVIEETGEPFQDKTHIVYLNTNIRDNTELGKLIEDFYITDPKKMHSKVLARRVFELKENNAVEKGEEGIMTSYFERLKQQWKKEAVLEGRAEGRAESETKMAKLMGLLVKDGRIDDIAKASESESFRKSLLEEYQLS</sequence>
<evidence type="ECO:0000313" key="2">
    <source>
        <dbReference type="Proteomes" id="UP000018461"/>
    </source>
</evidence>
<reference evidence="1" key="1">
    <citation type="submission" date="2011-08" db="EMBL/GenBank/DDBJ databases">
        <authorList>
            <consortium name="The Broad Institute Genome Sequencing Platform"/>
            <person name="Earl A."/>
            <person name="Ward D."/>
            <person name="Feldgarden M."/>
            <person name="Gevers D."/>
            <person name="Sizova M."/>
            <person name="Hazen A."/>
            <person name="Epstein S."/>
            <person name="Young S.K."/>
            <person name="Zeng Q."/>
            <person name="Gargeya S."/>
            <person name="Fitzgerald M."/>
            <person name="Haas B."/>
            <person name="Abouelleil A."/>
            <person name="Alvarado L."/>
            <person name="Arachchi H.M."/>
            <person name="Berlin A."/>
            <person name="Brown A."/>
            <person name="Chapman S.B."/>
            <person name="Chen Z."/>
            <person name="Dunbar C."/>
            <person name="Freedman E."/>
            <person name="Gearin G."/>
            <person name="Gellesch M."/>
            <person name="Goldberg J."/>
            <person name="Griggs A."/>
            <person name="Gujja S."/>
            <person name="Heiman D."/>
            <person name="Howarth C."/>
            <person name="Larson L."/>
            <person name="Lui A."/>
            <person name="MacDonald P.J.P."/>
            <person name="Montmayeur A."/>
            <person name="Murphy C."/>
            <person name="Neiman D."/>
            <person name="Pearson M."/>
            <person name="Priest M."/>
            <person name="Roberts A."/>
            <person name="Saif S."/>
            <person name="Shea T."/>
            <person name="Shenoy N."/>
            <person name="Sisk P."/>
            <person name="Stolte C."/>
            <person name="Sykes S."/>
            <person name="Wortman J."/>
            <person name="Nusbaum C."/>
            <person name="Birren B."/>
        </authorList>
    </citation>
    <scope>NUCLEOTIDE SEQUENCE</scope>
    <source>
        <strain evidence="1">ACB1</strain>
    </source>
</reference>
<dbReference type="Proteomes" id="UP000018461">
    <property type="component" value="Unassembled WGS sequence"/>
</dbReference>
<comment type="caution">
    <text evidence="1">The sequence shown here is derived from an EMBL/GenBank/DDBJ whole genome shotgun (WGS) entry which is preliminary data.</text>
</comment>
<dbReference type="HOGENOM" id="CLU_071023_1_1_9"/>
<dbReference type="Pfam" id="PF12784">
    <property type="entry name" value="PDDEXK_2"/>
    <property type="match status" value="1"/>
</dbReference>
<accession>G9WQ45</accession>
<keyword evidence="2" id="KW-1185">Reference proteome</keyword>
<protein>
    <recommendedName>
        <fullName evidence="3">Rpn family recombination-promoting nuclease/putative transposase</fullName>
    </recommendedName>
</protein>
<dbReference type="STRING" id="796943.HMPREF9625_01478"/>